<feature type="region of interest" description="Disordered" evidence="8">
    <location>
        <begin position="1391"/>
        <end position="1435"/>
    </location>
</feature>
<sequence length="2561" mass="285244">MFTTKKDVDKHVKTSLSKLNENEKRDRGYNIAKLYFKVGDYQSAQNWVSMFLEVRQTNAGAHKFLGQCYEKLKKPDRALQSYQRSLQLDPKQTGLITDVCKLLLADESLNTNPSKAKYWCDLAERERIQNEAVLNLRLKLAGKSDNKVVEQLLLQEIQNKPSDPGLRIRLVKYMLEEKRYTEAFGHCFDIEMKFIEAFSSSLDWYNVVNLAINKYAETDSGHKTNWNYWLLSILAMERQIFLNLVSDTLLINVSKANLKDVSTLMFEFDQLLRRASDVVLTVCPIRELAAQFLYHYRGQFLLHAATLLFKVEKVYARNQWRETTKKCLPLLMLSYQCGIADTNEPWLRTSNEQSRNLIQKWHCHGAFRCAQAGRTLLACVNEGQDNPVIAQIRQVTNNRSWETVEDILNQVRQFCVDSNWRKNIFRTLFSNGDQMTKLNSSYFVQGDSMSEPTYEFPNVGDVENYEDLAQQLQPSSLHNQVYLNLGVTNLSDARSYVFENLNFSVANINNCSADTLNQLDLDTFLYCAIIQAKRSIEAEKFYFETYNDKPFDKPNILPIPNMIDVLCSEDQAEWWQAAYKILKNSSGENISHIRAVLQNGLEAIRGEGPPKVDLIILLKVAKILQQRSQSAMKPDEKRSLELRAEHLFKSALRRVKKGANTGEYRFMFKFSTQNYNIESELTDLIEEGIQFLAARFFKLNHFNECIDEFEGLEFPFATYFRGEAYKKLDEQGKTSKKTKLLNLEKTKNCLSETLMLLDDPQYKNHPLHSIVPSEIKRLQYTGVGDPNVSNGFGNSSFFSAEDDDHQNASYRSRRNVSFSDKSVELENLIRKMMETLDIVKKEVTSIRSDVTDVQDKVNKIEENMNKKALEQEDADLNDLYILDELNNQNNAMNSMGFDSRTTPIQTVQQMQHQNEMFAHAARLSQYNQMYNTAYPMYMPPYGTPTLPPAPGMRPGALGPAAIPSPLQYQDQSMMHDPRNSLLMTATQSFYAPPVQSNPVNQVTPIVQPQIPVQAPAVVQPKSALEQALQTPSLLNTWNTTYNNQPVEKTPPVNVVITSSDPLPMYNAAIPAQPKLSVNIPAHHIKNNQANNQGAFGGFGNHQIPSTVQGIERITPPSANNTTSHNVSGDDSKLYEETPDYDPIPDFQPVIPLPAEVSVTTGEENEEVLFSSRAKLFRHQDKEWKERGIGDIKILKNKSNGQIRILMRREKVHNICANHYLNPEMKLIPIKDKDTQFMWSANDFADETLVQEKFLVRFKESEIARLFQTKFEDAKKELAQIKPKTSTTVVVSTQSGAIPKTDTKPLFSSPVVSSAAAAAPTPVFGGFTGSISVANTKSIFSTTTTVTPSEKVSNTDVTKPSPFASFTFGKSNTTNEAPKSFGSLFSNLPKPSFGATTSTSAETPLNNSIVTSSTPSKLADTSQNLNKSGDEEDDYVPTATFTPVIELPELVETITGEENENVMFEQRAKLFRFDRESKEWKERGLGNMKILVSKTDANRIRLLMRRDQVHKICCNQYLMKDTKFEVVEKPPSVRWHGPDYSENETQLEFLALRFKTADIRDEFVKAVSDAQKKMSGEGEKKTSVPEKKEDVKGWGDKFKPKSGSWNCDACYTSNEASKTTCVACNGPKDKTQAETSKPATQGIDLTPSAGAPKFSFGVQPQKPAVVETKKPDETKATGWGNLFKPKPGAWNCDDCYTSNQESATVCVACNSPKDKTAAKPAPQGINLAPSSNTKFTFGVQPQTNGPTSTQSATSTTTSSFAFGKPTNTGFTFGSSTTTSSTPSGFGVGNAPTFADLAAKANKSENQANTSLPFIEKGSFDFVFKPRSPGNPKSPCKSPRAVSESEQTDDEYHEEENNTYFTPVVTLQPVEVKTGEEDEEALYTHRAKLFRFDAETKEWKERGIGDIKILKHKINGKIRVLMRRDQIHKICLNHALTAEVEYKRKDDKSWLFVVGDYSEGEVEVRSFCIRFKNNDIASEFKKAVDDALGEAGRVIENGHGSEEDKAMNNDEKMAQKLQLPKDFYDYKKKDDCKGCRGCNSDDFKMPNYTNTENIQTELPLDLASIKLEGKARRGSKPKRVSFSVDDSAQNELKSGSNDAKSIFSSALNTFPATQPSAKPSIFGTASTTEGGNIFGGSGFQSFGSKGSIFGGNNNSAIKTPESKPIFGNLTTSEPKTIFGGLSSTEPKTIFGGAATTTTPEPKSIFGGSATTTPEPKSIFGGVANTTTSEPKSIFGSATTTTPEVKSIFGGTNSGSSIFSSTFTPPANNTPGTGTIFGAKSSFGTQNTGTSTTTPVFGSASTTSSFSFSAAAKDLSKDSSNPKADTNGNETKPDENKNSPMPDFLKANTGLSFASVASNASNNNAFSNTSSAGKEGFVGLTVKEDIFSKLAKQKQMGETSNNETGGDDSNANDENYDPHYEPIIALPDEIQLSTGEEDEVKLFGERAKLYRYSTDTKEWKERGVGELKILHHPGRGTYRFLMRREQIFKLVLNHVITDDFQMSPMSTSQKAYVWGAMNYSEEGSGVEKLAARFKNEQLAEQFKKVVDECVQKLNASKNLQPEQD</sequence>
<feature type="region of interest" description="Disordered" evidence="8">
    <location>
        <begin position="2310"/>
        <end position="2342"/>
    </location>
</feature>
<dbReference type="PANTHER" id="PTHR23138">
    <property type="entry name" value="RAN BINDING PROTEIN"/>
    <property type="match status" value="1"/>
</dbReference>
<dbReference type="Pfam" id="PF13634">
    <property type="entry name" value="Nucleoporin_FG"/>
    <property type="match status" value="2"/>
</dbReference>
<feature type="region of interest" description="Disordered" evidence="8">
    <location>
        <begin position="1571"/>
        <end position="1594"/>
    </location>
</feature>
<keyword evidence="4" id="KW-0862">Zinc</keyword>
<dbReference type="FunFam" id="2.30.29.30:FF:000018">
    <property type="entry name" value="E3 SUMO-protein ligase RanBP2"/>
    <property type="match status" value="3"/>
</dbReference>
<feature type="domain" description="RanBD1" evidence="9">
    <location>
        <begin position="2416"/>
        <end position="2552"/>
    </location>
</feature>
<protein>
    <submittedName>
        <fullName evidence="11">CSON004784 protein</fullName>
    </submittedName>
</protein>
<evidence type="ECO:0000256" key="3">
    <source>
        <dbReference type="ARBA" id="ARBA00022771"/>
    </source>
</evidence>
<name>A0A336LZ92_CULSO</name>
<dbReference type="SMART" id="SM00028">
    <property type="entry name" value="TPR"/>
    <property type="match status" value="2"/>
</dbReference>
<dbReference type="SUPFAM" id="SSF48452">
    <property type="entry name" value="TPR-like"/>
    <property type="match status" value="1"/>
</dbReference>
<reference evidence="11" key="1">
    <citation type="submission" date="2018-07" db="EMBL/GenBank/DDBJ databases">
        <authorList>
            <person name="Quirk P.G."/>
            <person name="Krulwich T.A."/>
        </authorList>
    </citation>
    <scope>NUCLEOTIDE SEQUENCE</scope>
</reference>
<feature type="compositionally biased region" description="Polar residues" evidence="8">
    <location>
        <begin position="2318"/>
        <end position="2327"/>
    </location>
</feature>
<dbReference type="InterPro" id="IPR036443">
    <property type="entry name" value="Znf_RanBP2_sf"/>
</dbReference>
<dbReference type="Gene3D" id="1.25.40.10">
    <property type="entry name" value="Tetratricopeptide repeat domain"/>
    <property type="match status" value="1"/>
</dbReference>
<dbReference type="InterPro" id="IPR045255">
    <property type="entry name" value="RanBP1-like"/>
</dbReference>
<dbReference type="GO" id="GO:0005096">
    <property type="term" value="F:GTPase activator activity"/>
    <property type="evidence" value="ECO:0007669"/>
    <property type="project" value="TreeGrafter"/>
</dbReference>
<evidence type="ECO:0000256" key="5">
    <source>
        <dbReference type="PROSITE-ProRule" id="PRU00322"/>
    </source>
</evidence>
<dbReference type="PROSITE" id="PS50196">
    <property type="entry name" value="RANBD1"/>
    <property type="match status" value="4"/>
</dbReference>
<evidence type="ECO:0000256" key="6">
    <source>
        <dbReference type="PROSITE-ProRule" id="PRU00339"/>
    </source>
</evidence>
<dbReference type="GO" id="GO:0008270">
    <property type="term" value="F:zinc ion binding"/>
    <property type="evidence" value="ECO:0007669"/>
    <property type="project" value="UniProtKB-KW"/>
</dbReference>
<keyword evidence="6" id="KW-0802">TPR repeat</keyword>
<dbReference type="InterPro" id="IPR045256">
    <property type="entry name" value="RanBP1_RanBD"/>
</dbReference>
<dbReference type="PANTHER" id="PTHR23138:SF87">
    <property type="entry name" value="E3 SUMO-PROTEIN LIGASE RANBP2"/>
    <property type="match status" value="1"/>
</dbReference>
<dbReference type="PROSITE" id="PS01358">
    <property type="entry name" value="ZF_RANBP2_1"/>
    <property type="match status" value="2"/>
</dbReference>
<feature type="domain" description="RanBP2-type" evidence="10">
    <location>
        <begin position="1600"/>
        <end position="1629"/>
    </location>
</feature>
<dbReference type="InterPro" id="IPR025574">
    <property type="entry name" value="Nucleoporin_FG_rpt"/>
</dbReference>
<evidence type="ECO:0000256" key="1">
    <source>
        <dbReference type="ARBA" id="ARBA00022553"/>
    </source>
</evidence>
<dbReference type="GO" id="GO:0005737">
    <property type="term" value="C:cytoplasm"/>
    <property type="evidence" value="ECO:0007669"/>
    <property type="project" value="TreeGrafter"/>
</dbReference>
<feature type="region of interest" description="Disordered" evidence="8">
    <location>
        <begin position="2260"/>
        <end position="2282"/>
    </location>
</feature>
<dbReference type="FunFam" id="4.10.1060.10:FF:000003">
    <property type="entry name" value="E3 SUMO-protein ligase RanBP2"/>
    <property type="match status" value="1"/>
</dbReference>
<dbReference type="EMBL" id="UFQT01000197">
    <property type="protein sequence ID" value="SSX21557.1"/>
    <property type="molecule type" value="Genomic_DNA"/>
</dbReference>
<dbReference type="Pfam" id="PF00638">
    <property type="entry name" value="Ran_BP1"/>
    <property type="match status" value="4"/>
</dbReference>
<gene>
    <name evidence="11" type="primary">CSON004784</name>
</gene>
<dbReference type="InterPro" id="IPR011990">
    <property type="entry name" value="TPR-like_helical_dom_sf"/>
</dbReference>
<feature type="compositionally biased region" description="Polar residues" evidence="8">
    <location>
        <begin position="2082"/>
        <end position="2094"/>
    </location>
</feature>
<dbReference type="PROSITE" id="PS50199">
    <property type="entry name" value="ZF_RANBP2_2"/>
    <property type="match status" value="2"/>
</dbReference>
<feature type="repeat" description="TPR" evidence="6">
    <location>
        <begin position="59"/>
        <end position="92"/>
    </location>
</feature>
<feature type="domain" description="RanBD1" evidence="9">
    <location>
        <begin position="1858"/>
        <end position="1991"/>
    </location>
</feature>
<dbReference type="SUPFAM" id="SSF50729">
    <property type="entry name" value="PH domain-like"/>
    <property type="match status" value="4"/>
</dbReference>
<dbReference type="SUPFAM" id="SSF90209">
    <property type="entry name" value="Ran binding protein zinc finger-like"/>
    <property type="match status" value="1"/>
</dbReference>
<feature type="region of interest" description="Disordered" evidence="8">
    <location>
        <begin position="2072"/>
        <end position="2094"/>
    </location>
</feature>
<dbReference type="FunFam" id="1.25.40.10:FF:000582">
    <property type="entry name" value="E3 SUMO-protein ligase RanBP2"/>
    <property type="match status" value="1"/>
</dbReference>
<dbReference type="SMART" id="SM00547">
    <property type="entry name" value="ZnF_RBZ"/>
    <property type="match status" value="2"/>
</dbReference>
<evidence type="ECO:0000313" key="11">
    <source>
        <dbReference type="EMBL" id="SSX21557.1"/>
    </source>
</evidence>
<feature type="region of interest" description="Disordered" evidence="8">
    <location>
        <begin position="1740"/>
        <end position="1759"/>
    </location>
</feature>
<accession>A0A336LZ92</accession>
<evidence type="ECO:0000256" key="4">
    <source>
        <dbReference type="ARBA" id="ARBA00022833"/>
    </source>
</evidence>
<feature type="domain" description="RanBD1" evidence="9">
    <location>
        <begin position="1145"/>
        <end position="1279"/>
    </location>
</feature>
<dbReference type="VEuPathDB" id="VectorBase:CSON004784"/>
<dbReference type="CDD" id="cd13174">
    <property type="entry name" value="RanBD4_RanBP2_insect-like"/>
    <property type="match status" value="1"/>
</dbReference>
<feature type="compositionally biased region" description="Low complexity" evidence="8">
    <location>
        <begin position="1746"/>
        <end position="1758"/>
    </location>
</feature>
<dbReference type="Gene3D" id="4.10.1060.10">
    <property type="entry name" value="Zinc finger, RanBP2-type"/>
    <property type="match status" value="2"/>
</dbReference>
<dbReference type="SMART" id="SM00160">
    <property type="entry name" value="RanBD"/>
    <property type="match status" value="4"/>
</dbReference>
<feature type="compositionally biased region" description="Polar residues" evidence="8">
    <location>
        <begin position="2393"/>
        <end position="2406"/>
    </location>
</feature>
<keyword evidence="1" id="KW-0597">Phosphoprotein</keyword>
<feature type="region of interest" description="Disordered" evidence="8">
    <location>
        <begin position="1823"/>
        <end position="1856"/>
    </location>
</feature>
<organism evidence="11">
    <name type="scientific">Culicoides sonorensis</name>
    <name type="common">Biting midge</name>
    <dbReference type="NCBI Taxonomy" id="179676"/>
    <lineage>
        <taxon>Eukaryota</taxon>
        <taxon>Metazoa</taxon>
        <taxon>Ecdysozoa</taxon>
        <taxon>Arthropoda</taxon>
        <taxon>Hexapoda</taxon>
        <taxon>Insecta</taxon>
        <taxon>Pterygota</taxon>
        <taxon>Neoptera</taxon>
        <taxon>Endopterygota</taxon>
        <taxon>Diptera</taxon>
        <taxon>Nematocera</taxon>
        <taxon>Chironomoidea</taxon>
        <taxon>Ceratopogonidae</taxon>
        <taxon>Ceratopogoninae</taxon>
        <taxon>Culicoides</taxon>
        <taxon>Monoculicoides</taxon>
    </lineage>
</organism>
<feature type="region of interest" description="Disordered" evidence="8">
    <location>
        <begin position="2389"/>
        <end position="2416"/>
    </location>
</feature>
<feature type="domain" description="RanBP2-type" evidence="10">
    <location>
        <begin position="1685"/>
        <end position="1714"/>
    </location>
</feature>
<keyword evidence="7" id="KW-0175">Coiled coil</keyword>
<dbReference type="Pfam" id="PF00641">
    <property type="entry name" value="Zn_ribbon_RanBP"/>
    <property type="match status" value="2"/>
</dbReference>
<keyword evidence="3 5" id="KW-0863">Zinc-finger</keyword>
<proteinExistence type="predicted"/>
<evidence type="ECO:0000256" key="7">
    <source>
        <dbReference type="SAM" id="Coils"/>
    </source>
</evidence>
<dbReference type="PROSITE" id="PS50005">
    <property type="entry name" value="TPR"/>
    <property type="match status" value="1"/>
</dbReference>
<dbReference type="GO" id="GO:0006913">
    <property type="term" value="P:nucleocytoplasmic transport"/>
    <property type="evidence" value="ECO:0007669"/>
    <property type="project" value="InterPro"/>
</dbReference>
<feature type="domain" description="RanBD1" evidence="9">
    <location>
        <begin position="1439"/>
        <end position="1575"/>
    </location>
</feature>
<dbReference type="InterPro" id="IPR000156">
    <property type="entry name" value="Ran_bind_dom"/>
</dbReference>
<dbReference type="PROSITE" id="PS50293">
    <property type="entry name" value="TPR_REGION"/>
    <property type="match status" value="1"/>
</dbReference>
<keyword evidence="2" id="KW-0479">Metal-binding</keyword>
<feature type="coiled-coil region" evidence="7">
    <location>
        <begin position="822"/>
        <end position="870"/>
    </location>
</feature>
<dbReference type="CDD" id="cd13179">
    <property type="entry name" value="RanBD_RanBP1"/>
    <property type="match status" value="1"/>
</dbReference>
<dbReference type="InterPro" id="IPR011993">
    <property type="entry name" value="PH-like_dom_sf"/>
</dbReference>
<dbReference type="OMA" id="RCIGNHG"/>
<dbReference type="Gene3D" id="2.30.29.30">
    <property type="entry name" value="Pleckstrin-homology domain (PH domain)/Phosphotyrosine-binding domain (PTB)"/>
    <property type="match status" value="4"/>
</dbReference>
<evidence type="ECO:0000256" key="2">
    <source>
        <dbReference type="ARBA" id="ARBA00022723"/>
    </source>
</evidence>
<feature type="compositionally biased region" description="Low complexity" evidence="8">
    <location>
        <begin position="2260"/>
        <end position="2271"/>
    </location>
</feature>
<evidence type="ECO:0000259" key="9">
    <source>
        <dbReference type="PROSITE" id="PS50196"/>
    </source>
</evidence>
<feature type="region of interest" description="Disordered" evidence="8">
    <location>
        <begin position="2190"/>
        <end position="2223"/>
    </location>
</feature>
<evidence type="ECO:0000256" key="8">
    <source>
        <dbReference type="SAM" id="MobiDB-lite"/>
    </source>
</evidence>
<dbReference type="Pfam" id="PF00515">
    <property type="entry name" value="TPR_1"/>
    <property type="match status" value="1"/>
</dbReference>
<evidence type="ECO:0000259" key="10">
    <source>
        <dbReference type="PROSITE" id="PS50199"/>
    </source>
</evidence>
<dbReference type="InterPro" id="IPR001876">
    <property type="entry name" value="Znf_RanBP2"/>
</dbReference>
<dbReference type="GO" id="GO:0005643">
    <property type="term" value="C:nuclear pore"/>
    <property type="evidence" value="ECO:0007669"/>
    <property type="project" value="TreeGrafter"/>
</dbReference>
<dbReference type="InterPro" id="IPR019734">
    <property type="entry name" value="TPR_rpt"/>
</dbReference>
<feature type="compositionally biased region" description="Polar residues" evidence="8">
    <location>
        <begin position="1393"/>
        <end position="1426"/>
    </location>
</feature>